<accession>A0A329YK88</accession>
<organism evidence="1 2">
    <name type="scientific">Rhizobium tropici</name>
    <dbReference type="NCBI Taxonomy" id="398"/>
    <lineage>
        <taxon>Bacteria</taxon>
        <taxon>Pseudomonadati</taxon>
        <taxon>Pseudomonadota</taxon>
        <taxon>Alphaproteobacteria</taxon>
        <taxon>Hyphomicrobiales</taxon>
        <taxon>Rhizobiaceae</taxon>
        <taxon>Rhizobium/Agrobacterium group</taxon>
        <taxon>Rhizobium</taxon>
    </lineage>
</organism>
<reference evidence="1 2" key="1">
    <citation type="submission" date="2018-06" db="EMBL/GenBank/DDBJ databases">
        <title>Whole Genome Sequence of an efficient microsymbiont, Rhizobium tropici.</title>
        <authorList>
            <person name="Srinivasan R."/>
            <person name="Singh H.V."/>
            <person name="Srivastava R."/>
            <person name="Kumari B."/>
            <person name="Radhakrishna A."/>
        </authorList>
    </citation>
    <scope>NUCLEOTIDE SEQUENCE [LARGE SCALE GENOMIC DNA]</scope>
    <source>
        <strain evidence="1 2">IGFRI Rhizo-19</strain>
    </source>
</reference>
<dbReference type="OrthoDB" id="8450964at2"/>
<dbReference type="Proteomes" id="UP000251205">
    <property type="component" value="Unassembled WGS sequence"/>
</dbReference>
<proteinExistence type="predicted"/>
<comment type="caution">
    <text evidence="1">The sequence shown here is derived from an EMBL/GenBank/DDBJ whole genome shotgun (WGS) entry which is preliminary data.</text>
</comment>
<evidence type="ECO:0000313" key="1">
    <source>
        <dbReference type="EMBL" id="RAX42382.1"/>
    </source>
</evidence>
<protein>
    <submittedName>
        <fullName evidence="1">Uncharacterized protein</fullName>
    </submittedName>
</protein>
<evidence type="ECO:0000313" key="2">
    <source>
        <dbReference type="Proteomes" id="UP000251205"/>
    </source>
</evidence>
<sequence>MSETAPSIDRPMDTVHVNHYCEHPGCKAWGGWGYDIGKGETKWFCYEHQWLDYRQPRYGDRPKA</sequence>
<dbReference type="AlphaFoldDB" id="A0A329YK88"/>
<dbReference type="EMBL" id="QMKK01000022">
    <property type="protein sequence ID" value="RAX42382.1"/>
    <property type="molecule type" value="Genomic_DNA"/>
</dbReference>
<name>A0A329YK88_RHITR</name>
<gene>
    <name evidence="1" type="ORF">DQ393_05950</name>
</gene>
<dbReference type="RefSeq" id="WP_112340868.1">
    <property type="nucleotide sequence ID" value="NZ_QMKK01000022.1"/>
</dbReference>